<evidence type="ECO:0000313" key="2">
    <source>
        <dbReference type="EMBL" id="BBC80224.1"/>
    </source>
</evidence>
<evidence type="ECO:0000256" key="1">
    <source>
        <dbReference type="SAM" id="MobiDB-lite"/>
    </source>
</evidence>
<evidence type="ECO:0000313" key="3">
    <source>
        <dbReference type="Proteomes" id="UP000270034"/>
    </source>
</evidence>
<dbReference type="AlphaFoldDB" id="A0A2Z5ZHJ8"/>
<feature type="region of interest" description="Disordered" evidence="1">
    <location>
        <begin position="47"/>
        <end position="100"/>
    </location>
</feature>
<reference evidence="2 3" key="1">
    <citation type="submission" date="2018-02" db="EMBL/GenBank/DDBJ databases">
        <title>Acetobacter orientalis genome.</title>
        <authorList>
            <person name="Nakashima N."/>
            <person name="Tamura T."/>
        </authorList>
    </citation>
    <scope>NUCLEOTIDE SEQUENCE [LARGE SCALE GENOMIC DNA]</scope>
    <source>
        <strain evidence="2 3">FAN1</strain>
    </source>
</reference>
<dbReference type="Proteomes" id="UP000270034">
    <property type="component" value="Chromosome"/>
</dbReference>
<name>A0A2Z5ZHJ8_9PROT</name>
<proteinExistence type="predicted"/>
<accession>A0A2Z5ZHJ8</accession>
<dbReference type="EMBL" id="AP018515">
    <property type="protein sequence ID" value="BBC80224.1"/>
    <property type="molecule type" value="Genomic_DNA"/>
</dbReference>
<protein>
    <submittedName>
        <fullName evidence="2">Hyaluronidase-1-like</fullName>
    </submittedName>
</protein>
<dbReference type="KEGG" id="aot:AcetOri_orf02814"/>
<gene>
    <name evidence="2" type="ORF">AcetOrient_orf02814</name>
</gene>
<sequence>MVGSLSGCVAPPPGGRGYNAYQYSGYGPRYDDYYGYGPGSRWGYAERRVRPQFTRQMPPGRGGGRGDMGRPQGPGRFNGSSNRPGGGPGNRPGPGGNGPR</sequence>
<feature type="compositionally biased region" description="Low complexity" evidence="1">
    <location>
        <begin position="69"/>
        <end position="83"/>
    </location>
</feature>
<organism evidence="2 3">
    <name type="scientific">Acetobacter orientalis</name>
    <dbReference type="NCBI Taxonomy" id="146474"/>
    <lineage>
        <taxon>Bacteria</taxon>
        <taxon>Pseudomonadati</taxon>
        <taxon>Pseudomonadota</taxon>
        <taxon>Alphaproteobacteria</taxon>
        <taxon>Acetobacterales</taxon>
        <taxon>Acetobacteraceae</taxon>
        <taxon>Acetobacter</taxon>
    </lineage>
</organism>
<feature type="compositionally biased region" description="Gly residues" evidence="1">
    <location>
        <begin position="84"/>
        <end position="100"/>
    </location>
</feature>